<keyword evidence="2" id="KW-0812">Transmembrane</keyword>
<dbReference type="InterPro" id="IPR025323">
    <property type="entry name" value="DUF4229"/>
</dbReference>
<dbReference type="PATRIC" id="fig|1441730.3.peg.861"/>
<dbReference type="Proteomes" id="UP000053060">
    <property type="component" value="Unassembled WGS sequence"/>
</dbReference>
<feature type="compositionally biased region" description="Basic and acidic residues" evidence="1">
    <location>
        <begin position="1"/>
        <end position="10"/>
    </location>
</feature>
<reference evidence="3 4" key="2">
    <citation type="journal article" date="2016" name="Genome Announc.">
        <title>Draft Genome Sequence of a Versatile Hydrocarbon-Degrading Bacterium, Rhodococcus pyridinivorans Strain KG-16, Collected from Oil Fields in India.</title>
        <authorList>
            <person name="Aggarwal R.K."/>
            <person name="Dawar C."/>
            <person name="Phanindranath R."/>
            <person name="Mutnuri L."/>
            <person name="Dayal A.M."/>
        </authorList>
    </citation>
    <scope>NUCLEOTIDE SEQUENCE [LARGE SCALE GENOMIC DNA]</scope>
    <source>
        <strain evidence="3 4">KG-16</strain>
    </source>
</reference>
<protein>
    <submittedName>
        <fullName evidence="3">Membrane protein</fullName>
    </submittedName>
</protein>
<keyword evidence="2" id="KW-1133">Transmembrane helix</keyword>
<proteinExistence type="predicted"/>
<accession>A0A0V9URH1</accession>
<keyword evidence="2" id="KW-0472">Membrane</keyword>
<dbReference type="AlphaFoldDB" id="A0A0V9URH1"/>
<dbReference type="Pfam" id="PF14012">
    <property type="entry name" value="DUF4229"/>
    <property type="match status" value="1"/>
</dbReference>
<reference evidence="4" key="1">
    <citation type="submission" date="2015-01" db="EMBL/GenBank/DDBJ databases">
        <title>Draft genome sequence of Rhodococcus pyridinivorans strain KG-16, a hydrocarbon-degrading bacterium.</title>
        <authorList>
            <person name="Aggarwal R.K."/>
            <person name="Dawar C."/>
        </authorList>
    </citation>
    <scope>NUCLEOTIDE SEQUENCE [LARGE SCALE GENOMIC DNA]</scope>
    <source>
        <strain evidence="4">KG-16</strain>
    </source>
</reference>
<feature type="transmembrane region" description="Helical" evidence="2">
    <location>
        <begin position="69"/>
        <end position="93"/>
    </location>
</feature>
<feature type="transmembrane region" description="Helical" evidence="2">
    <location>
        <begin position="42"/>
        <end position="63"/>
    </location>
</feature>
<evidence type="ECO:0000256" key="2">
    <source>
        <dbReference type="SAM" id="Phobius"/>
    </source>
</evidence>
<evidence type="ECO:0000313" key="3">
    <source>
        <dbReference type="EMBL" id="KSZ60601.1"/>
    </source>
</evidence>
<gene>
    <name evidence="3" type="ORF">Z045_04085</name>
</gene>
<sequence>MVNDERRNETSDTPSQRTPHPHGEGATAAGGQARTGSLIRDVALYSVARLALVVVLTLLILYVPRVFGVEIPLLVAALFAVLIALPVSLVLFASLRRRVNVGIAAVDERRRTERADLEKRMRGENGR</sequence>
<dbReference type="EMBL" id="AZXY01000001">
    <property type="protein sequence ID" value="KSZ60601.1"/>
    <property type="molecule type" value="Genomic_DNA"/>
</dbReference>
<feature type="region of interest" description="Disordered" evidence="1">
    <location>
        <begin position="1"/>
        <end position="32"/>
    </location>
</feature>
<evidence type="ECO:0000256" key="1">
    <source>
        <dbReference type="SAM" id="MobiDB-lite"/>
    </source>
</evidence>
<name>A0A0V9URH1_9NOCA</name>
<evidence type="ECO:0000313" key="4">
    <source>
        <dbReference type="Proteomes" id="UP000053060"/>
    </source>
</evidence>
<comment type="caution">
    <text evidence="3">The sequence shown here is derived from an EMBL/GenBank/DDBJ whole genome shotgun (WGS) entry which is preliminary data.</text>
</comment>
<dbReference type="RefSeq" id="WP_060650695.1">
    <property type="nucleotide sequence ID" value="NZ_AZXY01000001.1"/>
</dbReference>
<organism evidence="3 4">
    <name type="scientific">Rhodococcus pyridinivorans KG-16</name>
    <dbReference type="NCBI Taxonomy" id="1441730"/>
    <lineage>
        <taxon>Bacteria</taxon>
        <taxon>Bacillati</taxon>
        <taxon>Actinomycetota</taxon>
        <taxon>Actinomycetes</taxon>
        <taxon>Mycobacteriales</taxon>
        <taxon>Nocardiaceae</taxon>
        <taxon>Rhodococcus</taxon>
    </lineage>
</organism>